<keyword evidence="3" id="KW-0812">Transmembrane</keyword>
<feature type="domain" description="ATLF-like" evidence="4">
    <location>
        <begin position="33"/>
        <end position="222"/>
    </location>
</feature>
<gene>
    <name evidence="5" type="ORF">HNQ45_000885</name>
</gene>
<dbReference type="EMBL" id="JACHHF010000004">
    <property type="protein sequence ID" value="MBB5176001.1"/>
    <property type="molecule type" value="Genomic_DNA"/>
</dbReference>
<dbReference type="PROSITE" id="PS51995">
    <property type="entry name" value="ATLF"/>
    <property type="match status" value="1"/>
</dbReference>
<comment type="caution">
    <text evidence="5">The sequence shown here is derived from an EMBL/GenBank/DDBJ whole genome shotgun (WGS) entry which is preliminary data.</text>
</comment>
<sequence length="425" mass="48319">MCSYKRVIISISALLLIALPLEVYAETIEKDINPYLSEIVDIRLSEETPENVENTNDILERLNKIDSRILENVQTSGVTLILSDLPMTEFDEFSYLKGVVPRGHTDPWDDIPGLGGFESYVRVGASEPGIENNHGDVNLELHEFGHIVDSFLVDGTTISQKDEFKQIHSEEHETMFPNQPYFNYVEEYFAEAFAYYYLNNSTKVVLEARAPKTAAFIKSIHNKVSTITDIMSDGFTLYWDDFDADHYNVIVNDEVVKTTTNLSAVVEGLDPSTMYEVKVESVDKNDEVITTTYSETIYTAVQQDVDTNSLRTLLVEVGKIGDGNMTEELKTSKEKATRLLEQESDDNVTQSDIDEATNELSEAYKIYQPRIMEKNIEGEENKFMSEESNVKTMPKHTTWIVILSVSFVLLILAIVYLYYTGREEE</sequence>
<keyword evidence="6" id="KW-1185">Reference proteome</keyword>
<evidence type="ECO:0000256" key="2">
    <source>
        <dbReference type="ARBA" id="ARBA00022525"/>
    </source>
</evidence>
<dbReference type="GO" id="GO:0008237">
    <property type="term" value="F:metallopeptidase activity"/>
    <property type="evidence" value="ECO:0007669"/>
    <property type="project" value="InterPro"/>
</dbReference>
<dbReference type="InterPro" id="IPR014781">
    <property type="entry name" value="Anthrax_toxin_lethal/edema_N/C"/>
</dbReference>
<dbReference type="RefSeq" id="WP_183673821.1">
    <property type="nucleotide sequence ID" value="NZ_CBCRYX010000007.1"/>
</dbReference>
<dbReference type="InterPro" id="IPR024079">
    <property type="entry name" value="MetalloPept_cat_dom_sf"/>
</dbReference>
<keyword evidence="2" id="KW-0964">Secreted</keyword>
<evidence type="ECO:0000313" key="5">
    <source>
        <dbReference type="EMBL" id="MBB5176001.1"/>
    </source>
</evidence>
<dbReference type="AlphaFoldDB" id="A0A9Q2CYR4"/>
<dbReference type="Gene3D" id="2.60.40.10">
    <property type="entry name" value="Immunoglobulins"/>
    <property type="match status" value="1"/>
</dbReference>
<evidence type="ECO:0000259" key="4">
    <source>
        <dbReference type="PROSITE" id="PS51995"/>
    </source>
</evidence>
<evidence type="ECO:0000313" key="6">
    <source>
        <dbReference type="Proteomes" id="UP000579136"/>
    </source>
</evidence>
<reference evidence="5 6" key="1">
    <citation type="submission" date="2020-08" db="EMBL/GenBank/DDBJ databases">
        <title>Genomic Encyclopedia of Type Strains, Phase IV (KMG-IV): sequencing the most valuable type-strain genomes for metagenomic binning, comparative biology and taxonomic classification.</title>
        <authorList>
            <person name="Goeker M."/>
        </authorList>
    </citation>
    <scope>NUCLEOTIDE SEQUENCE [LARGE SCALE GENOMIC DNA]</scope>
    <source>
        <strain evidence="5 6">DSM 19163</strain>
    </source>
</reference>
<dbReference type="GO" id="GO:0005576">
    <property type="term" value="C:extracellular region"/>
    <property type="evidence" value="ECO:0007669"/>
    <property type="project" value="UniProtKB-SubCell"/>
</dbReference>
<name>A0A9Q2CYR4_9STAP</name>
<keyword evidence="3" id="KW-0472">Membrane</keyword>
<dbReference type="Pfam" id="PF07737">
    <property type="entry name" value="ATLF"/>
    <property type="match status" value="1"/>
</dbReference>
<organism evidence="5 6">
    <name type="scientific">Nosocomiicoccus ampullae</name>
    <dbReference type="NCBI Taxonomy" id="489910"/>
    <lineage>
        <taxon>Bacteria</taxon>
        <taxon>Bacillati</taxon>
        <taxon>Bacillota</taxon>
        <taxon>Bacilli</taxon>
        <taxon>Bacillales</taxon>
        <taxon>Staphylococcaceae</taxon>
        <taxon>Nosocomiicoccus</taxon>
    </lineage>
</organism>
<dbReference type="Proteomes" id="UP000579136">
    <property type="component" value="Unassembled WGS sequence"/>
</dbReference>
<dbReference type="InterPro" id="IPR003961">
    <property type="entry name" value="FN3_dom"/>
</dbReference>
<dbReference type="Gene3D" id="3.40.390.10">
    <property type="entry name" value="Collagenase (Catalytic Domain)"/>
    <property type="match status" value="1"/>
</dbReference>
<accession>A0A9Q2CYR4</accession>
<dbReference type="SUPFAM" id="SSF49265">
    <property type="entry name" value="Fibronectin type III"/>
    <property type="match status" value="1"/>
</dbReference>
<dbReference type="InterPro" id="IPR036116">
    <property type="entry name" value="FN3_sf"/>
</dbReference>
<evidence type="ECO:0000256" key="3">
    <source>
        <dbReference type="SAM" id="Phobius"/>
    </source>
</evidence>
<dbReference type="SUPFAM" id="SSF55486">
    <property type="entry name" value="Metalloproteases ('zincins'), catalytic domain"/>
    <property type="match status" value="1"/>
</dbReference>
<protein>
    <recommendedName>
        <fullName evidence="4">ATLF-like domain-containing protein</fullName>
    </recommendedName>
</protein>
<dbReference type="InterPro" id="IPR047568">
    <property type="entry name" value="ATLF-like_dom"/>
</dbReference>
<evidence type="ECO:0000256" key="1">
    <source>
        <dbReference type="ARBA" id="ARBA00004613"/>
    </source>
</evidence>
<dbReference type="InterPro" id="IPR013783">
    <property type="entry name" value="Ig-like_fold"/>
</dbReference>
<feature type="transmembrane region" description="Helical" evidence="3">
    <location>
        <begin position="399"/>
        <end position="419"/>
    </location>
</feature>
<proteinExistence type="predicted"/>
<dbReference type="CDD" id="cd00063">
    <property type="entry name" value="FN3"/>
    <property type="match status" value="1"/>
</dbReference>
<comment type="subcellular location">
    <subcellularLocation>
        <location evidence="1">Secreted</location>
    </subcellularLocation>
</comment>
<keyword evidence="3" id="KW-1133">Transmembrane helix</keyword>